<dbReference type="Pfam" id="PF10382">
    <property type="entry name" value="ZGRF1-like_N"/>
    <property type="match status" value="1"/>
</dbReference>
<dbReference type="InterPro" id="IPR052800">
    <property type="entry name" value="DNA_Repair_Helicase_ZGRF1"/>
</dbReference>
<keyword evidence="2" id="KW-1185">Reference proteome</keyword>
<dbReference type="OrthoDB" id="6513042at2759"/>
<dbReference type="PANTHER" id="PTHR28535">
    <property type="entry name" value="ZINC FINGER GRF-TYPE CONTAINING 1"/>
    <property type="match status" value="1"/>
</dbReference>
<reference evidence="3" key="2">
    <citation type="submission" date="2025-08" db="UniProtKB">
        <authorList>
            <consortium name="RefSeq"/>
        </authorList>
    </citation>
    <scope>IDENTIFICATION</scope>
    <source>
        <tissue evidence="3">Young leaves</tissue>
    </source>
</reference>
<proteinExistence type="predicted"/>
<gene>
    <name evidence="3" type="primary">LOC113855762</name>
</gene>
<protein>
    <submittedName>
        <fullName evidence="3">Uncharacterized protein LOC113855762</fullName>
    </submittedName>
</protein>
<dbReference type="InterPro" id="IPR018838">
    <property type="entry name" value="ZGRF1-like_N"/>
</dbReference>
<dbReference type="GeneID" id="113855762"/>
<dbReference type="GO" id="GO:0005634">
    <property type="term" value="C:nucleus"/>
    <property type="evidence" value="ECO:0007669"/>
    <property type="project" value="TreeGrafter"/>
</dbReference>
<accession>A0A8B8KHA3</accession>
<reference evidence="2" key="1">
    <citation type="journal article" date="2019" name="Toxins">
        <title>Detection of Abrin-Like and Prepropulchellin-Like Toxin Genes and Transcripts Using Whole Genome Sequencing and Full-Length Transcript Sequencing of Abrus precatorius.</title>
        <authorList>
            <person name="Hovde B.T."/>
            <person name="Daligault H.E."/>
            <person name="Hanschen E.R."/>
            <person name="Kunde Y.A."/>
            <person name="Johnson M.B."/>
            <person name="Starkenburg S.R."/>
            <person name="Johnson S.L."/>
        </authorList>
    </citation>
    <scope>NUCLEOTIDE SEQUENCE [LARGE SCALE GENOMIC DNA]</scope>
</reference>
<feature type="domain" description="5'-3' DNA helicase ZGRF1-like N-terminal" evidence="1">
    <location>
        <begin position="6"/>
        <end position="80"/>
    </location>
</feature>
<dbReference type="GO" id="GO:0006302">
    <property type="term" value="P:double-strand break repair"/>
    <property type="evidence" value="ECO:0007669"/>
    <property type="project" value="TreeGrafter"/>
</dbReference>
<dbReference type="AlphaFoldDB" id="A0A8B8KHA3"/>
<evidence type="ECO:0000313" key="3">
    <source>
        <dbReference type="RefSeq" id="XP_027343195.1"/>
    </source>
</evidence>
<sequence length="108" mass="12428">MENSKRWMVTYTKHIKQKRKVYQDGFLVLNIASSKVALYDECEKLLECRLLKKDETVTSSETLVFDGYLVDIGDSEGSKEPKSDLNVDRKLNNHSRLRFKSPSGLNSL</sequence>
<dbReference type="GO" id="GO:0035861">
    <property type="term" value="C:site of double-strand break"/>
    <property type="evidence" value="ECO:0007669"/>
    <property type="project" value="TreeGrafter"/>
</dbReference>
<evidence type="ECO:0000259" key="1">
    <source>
        <dbReference type="Pfam" id="PF10382"/>
    </source>
</evidence>
<dbReference type="Proteomes" id="UP000694853">
    <property type="component" value="Unplaced"/>
</dbReference>
<dbReference type="RefSeq" id="XP_027343195.1">
    <property type="nucleotide sequence ID" value="XM_027487394.1"/>
</dbReference>
<evidence type="ECO:0000313" key="2">
    <source>
        <dbReference type="Proteomes" id="UP000694853"/>
    </source>
</evidence>
<dbReference type="PANTHER" id="PTHR28535:SF1">
    <property type="entry name" value="PROTEIN ZGRF1"/>
    <property type="match status" value="1"/>
</dbReference>
<name>A0A8B8KHA3_ABRPR</name>
<dbReference type="KEGG" id="aprc:113855762"/>
<organism evidence="2 3">
    <name type="scientific">Abrus precatorius</name>
    <name type="common">Indian licorice</name>
    <name type="synonym">Glycine abrus</name>
    <dbReference type="NCBI Taxonomy" id="3816"/>
    <lineage>
        <taxon>Eukaryota</taxon>
        <taxon>Viridiplantae</taxon>
        <taxon>Streptophyta</taxon>
        <taxon>Embryophyta</taxon>
        <taxon>Tracheophyta</taxon>
        <taxon>Spermatophyta</taxon>
        <taxon>Magnoliopsida</taxon>
        <taxon>eudicotyledons</taxon>
        <taxon>Gunneridae</taxon>
        <taxon>Pentapetalae</taxon>
        <taxon>rosids</taxon>
        <taxon>fabids</taxon>
        <taxon>Fabales</taxon>
        <taxon>Fabaceae</taxon>
        <taxon>Papilionoideae</taxon>
        <taxon>50 kb inversion clade</taxon>
        <taxon>NPAAA clade</taxon>
        <taxon>indigoferoid/millettioid clade</taxon>
        <taxon>Abreae</taxon>
        <taxon>Abrus</taxon>
    </lineage>
</organism>